<comment type="caution">
    <text evidence="1">The sequence shown here is derived from an EMBL/GenBank/DDBJ whole genome shotgun (WGS) entry which is preliminary data.</text>
</comment>
<evidence type="ECO:0000313" key="2">
    <source>
        <dbReference type="Proteomes" id="UP001180020"/>
    </source>
</evidence>
<organism evidence="1 2">
    <name type="scientific">Acorus calamus</name>
    <name type="common">Sweet flag</name>
    <dbReference type="NCBI Taxonomy" id="4465"/>
    <lineage>
        <taxon>Eukaryota</taxon>
        <taxon>Viridiplantae</taxon>
        <taxon>Streptophyta</taxon>
        <taxon>Embryophyta</taxon>
        <taxon>Tracheophyta</taxon>
        <taxon>Spermatophyta</taxon>
        <taxon>Magnoliopsida</taxon>
        <taxon>Liliopsida</taxon>
        <taxon>Acoraceae</taxon>
        <taxon>Acorus</taxon>
    </lineage>
</organism>
<sequence length="221" mass="25435">MEQFLPADLRCIGNGRLSDFVFKPSEGASGGILLAWSNRRWKKLDERVGLFSVSVVLEDMISHWVWTWTGIYGPNAEERRPEFWEDLRTTNEERNRDGGISGAMENFSSWIAEASLLDIPLSNQRFTWCNLWAQPACARLDRVLVDQAWEEAFPLCSLKAQLRICSDHSPLIFEGGDTHTDYHYYKFENWWLLCAGFHEVVMEAWRIPAPGLMGAKKSPTF</sequence>
<reference evidence="1" key="1">
    <citation type="journal article" date="2023" name="Nat. Commun.">
        <title>Diploid and tetraploid genomes of Acorus and the evolution of monocots.</title>
        <authorList>
            <person name="Ma L."/>
            <person name="Liu K.W."/>
            <person name="Li Z."/>
            <person name="Hsiao Y.Y."/>
            <person name="Qi Y."/>
            <person name="Fu T."/>
            <person name="Tang G.D."/>
            <person name="Zhang D."/>
            <person name="Sun W.H."/>
            <person name="Liu D.K."/>
            <person name="Li Y."/>
            <person name="Chen G.Z."/>
            <person name="Liu X.D."/>
            <person name="Liao X.Y."/>
            <person name="Jiang Y.T."/>
            <person name="Yu X."/>
            <person name="Hao Y."/>
            <person name="Huang J."/>
            <person name="Zhao X.W."/>
            <person name="Ke S."/>
            <person name="Chen Y.Y."/>
            <person name="Wu W.L."/>
            <person name="Hsu J.L."/>
            <person name="Lin Y.F."/>
            <person name="Huang M.D."/>
            <person name="Li C.Y."/>
            <person name="Huang L."/>
            <person name="Wang Z.W."/>
            <person name="Zhao X."/>
            <person name="Zhong W.Y."/>
            <person name="Peng D.H."/>
            <person name="Ahmad S."/>
            <person name="Lan S."/>
            <person name="Zhang J.S."/>
            <person name="Tsai W.C."/>
            <person name="Van de Peer Y."/>
            <person name="Liu Z.J."/>
        </authorList>
    </citation>
    <scope>NUCLEOTIDE SEQUENCE</scope>
    <source>
        <strain evidence="1">CP</strain>
    </source>
</reference>
<dbReference type="PANTHER" id="PTHR33710">
    <property type="entry name" value="BNAC02G09200D PROTEIN"/>
    <property type="match status" value="1"/>
</dbReference>
<proteinExistence type="predicted"/>
<dbReference type="AlphaFoldDB" id="A0AAV9EKE4"/>
<accession>A0AAV9EKE4</accession>
<dbReference type="Gene3D" id="3.60.10.10">
    <property type="entry name" value="Endonuclease/exonuclease/phosphatase"/>
    <property type="match status" value="1"/>
</dbReference>
<reference evidence="1" key="2">
    <citation type="submission" date="2023-06" db="EMBL/GenBank/DDBJ databases">
        <authorList>
            <person name="Ma L."/>
            <person name="Liu K.-W."/>
            <person name="Li Z."/>
            <person name="Hsiao Y.-Y."/>
            <person name="Qi Y."/>
            <person name="Fu T."/>
            <person name="Tang G."/>
            <person name="Zhang D."/>
            <person name="Sun W.-H."/>
            <person name="Liu D.-K."/>
            <person name="Li Y."/>
            <person name="Chen G.-Z."/>
            <person name="Liu X.-D."/>
            <person name="Liao X.-Y."/>
            <person name="Jiang Y.-T."/>
            <person name="Yu X."/>
            <person name="Hao Y."/>
            <person name="Huang J."/>
            <person name="Zhao X.-W."/>
            <person name="Ke S."/>
            <person name="Chen Y.-Y."/>
            <person name="Wu W.-L."/>
            <person name="Hsu J.-L."/>
            <person name="Lin Y.-F."/>
            <person name="Huang M.-D."/>
            <person name="Li C.-Y."/>
            <person name="Huang L."/>
            <person name="Wang Z.-W."/>
            <person name="Zhao X."/>
            <person name="Zhong W.-Y."/>
            <person name="Peng D.-H."/>
            <person name="Ahmad S."/>
            <person name="Lan S."/>
            <person name="Zhang J.-S."/>
            <person name="Tsai W.-C."/>
            <person name="Van De Peer Y."/>
            <person name="Liu Z.-J."/>
        </authorList>
    </citation>
    <scope>NUCLEOTIDE SEQUENCE</scope>
    <source>
        <strain evidence="1">CP</strain>
        <tissue evidence="1">Leaves</tissue>
    </source>
</reference>
<gene>
    <name evidence="1" type="ORF">QJS10_CPA06g01086</name>
</gene>
<dbReference type="EMBL" id="JAUJYO010000006">
    <property type="protein sequence ID" value="KAK1313990.1"/>
    <property type="molecule type" value="Genomic_DNA"/>
</dbReference>
<keyword evidence="2" id="KW-1185">Reference proteome</keyword>
<dbReference type="Proteomes" id="UP001180020">
    <property type="component" value="Unassembled WGS sequence"/>
</dbReference>
<evidence type="ECO:0000313" key="1">
    <source>
        <dbReference type="EMBL" id="KAK1313990.1"/>
    </source>
</evidence>
<evidence type="ECO:0008006" key="3">
    <source>
        <dbReference type="Google" id="ProtNLM"/>
    </source>
</evidence>
<dbReference type="SUPFAM" id="SSF56219">
    <property type="entry name" value="DNase I-like"/>
    <property type="match status" value="1"/>
</dbReference>
<dbReference type="PANTHER" id="PTHR33710:SF71">
    <property type="entry name" value="ENDONUCLEASE_EXONUCLEASE_PHOSPHATASE DOMAIN-CONTAINING PROTEIN"/>
    <property type="match status" value="1"/>
</dbReference>
<dbReference type="InterPro" id="IPR036691">
    <property type="entry name" value="Endo/exonu/phosph_ase_sf"/>
</dbReference>
<name>A0AAV9EKE4_ACOCL</name>
<protein>
    <recommendedName>
        <fullName evidence="3">Reverse transcriptase</fullName>
    </recommendedName>
</protein>